<reference evidence="2 3" key="1">
    <citation type="journal article" date="2019" name="Int. J. Syst. Evol. Microbiol.">
        <title>The Global Catalogue of Microorganisms (GCM) 10K type strain sequencing project: providing services to taxonomists for standard genome sequencing and annotation.</title>
        <authorList>
            <consortium name="The Broad Institute Genomics Platform"/>
            <consortium name="The Broad Institute Genome Sequencing Center for Infectious Disease"/>
            <person name="Wu L."/>
            <person name="Ma J."/>
        </authorList>
    </citation>
    <scope>NUCLEOTIDE SEQUENCE [LARGE SCALE GENOMIC DNA]</scope>
    <source>
        <strain evidence="2 3">JCM 6833</strain>
    </source>
</reference>
<evidence type="ECO:0000313" key="3">
    <source>
        <dbReference type="Proteomes" id="UP001501509"/>
    </source>
</evidence>
<dbReference type="Proteomes" id="UP001501509">
    <property type="component" value="Unassembled WGS sequence"/>
</dbReference>
<accession>A0ABN3PKN5</accession>
<evidence type="ECO:0000256" key="1">
    <source>
        <dbReference type="SAM" id="MobiDB-lite"/>
    </source>
</evidence>
<name>A0ABN3PKN5_9ACTN</name>
<evidence type="ECO:0000313" key="2">
    <source>
        <dbReference type="EMBL" id="GAA2586459.1"/>
    </source>
</evidence>
<proteinExistence type="predicted"/>
<comment type="caution">
    <text evidence="2">The sequence shown here is derived from an EMBL/GenBank/DDBJ whole genome shotgun (WGS) entry which is preliminary data.</text>
</comment>
<sequence length="104" mass="10762">MGLGDSAADADAVVGLGPFPSPQPVTALARVYLNYTHLVVAALADVVRTWRTIPSPRRFSTSASRWPKTACGPFTGPLASVSRRGSESPEHPGSSGSTAASPRT</sequence>
<protein>
    <submittedName>
        <fullName evidence="2">Uncharacterized protein</fullName>
    </submittedName>
</protein>
<organism evidence="2 3">
    <name type="scientific">Actinomadura fulvescens</name>
    <dbReference type="NCBI Taxonomy" id="46160"/>
    <lineage>
        <taxon>Bacteria</taxon>
        <taxon>Bacillati</taxon>
        <taxon>Actinomycetota</taxon>
        <taxon>Actinomycetes</taxon>
        <taxon>Streptosporangiales</taxon>
        <taxon>Thermomonosporaceae</taxon>
        <taxon>Actinomadura</taxon>
    </lineage>
</organism>
<gene>
    <name evidence="2" type="ORF">GCM10010411_19010</name>
</gene>
<feature type="region of interest" description="Disordered" evidence="1">
    <location>
        <begin position="57"/>
        <end position="104"/>
    </location>
</feature>
<keyword evidence="3" id="KW-1185">Reference proteome</keyword>
<dbReference type="EMBL" id="BAAATD010000002">
    <property type="protein sequence ID" value="GAA2586459.1"/>
    <property type="molecule type" value="Genomic_DNA"/>
</dbReference>